<keyword evidence="8" id="KW-1185">Reference proteome</keyword>
<dbReference type="SUPFAM" id="SSF90123">
    <property type="entry name" value="ABC transporter transmembrane region"/>
    <property type="match status" value="1"/>
</dbReference>
<dbReference type="Pfam" id="PF00664">
    <property type="entry name" value="ABC_membrane"/>
    <property type="match status" value="1"/>
</dbReference>
<keyword evidence="3 5" id="KW-1133">Transmembrane helix</keyword>
<protein>
    <submittedName>
        <fullName evidence="7">ABC transporter transmembrane domain-containing protein</fullName>
    </submittedName>
</protein>
<organism evidence="7 8">
    <name type="scientific">Carboxydichorda subterranea</name>
    <dbReference type="NCBI Taxonomy" id="3109565"/>
    <lineage>
        <taxon>Bacteria</taxon>
        <taxon>Bacillati</taxon>
        <taxon>Bacillota</taxon>
        <taxon>Limnochordia</taxon>
        <taxon>Limnochordales</taxon>
        <taxon>Geochordaceae</taxon>
        <taxon>Carboxydichorda</taxon>
    </lineage>
</organism>
<dbReference type="Gene3D" id="1.20.1560.10">
    <property type="entry name" value="ABC transporter type 1, transmembrane domain"/>
    <property type="match status" value="1"/>
</dbReference>
<dbReference type="InterPro" id="IPR036640">
    <property type="entry name" value="ABC1_TM_sf"/>
</dbReference>
<dbReference type="Proteomes" id="UP001332192">
    <property type="component" value="Chromosome"/>
</dbReference>
<dbReference type="RefSeq" id="WP_324716546.1">
    <property type="nucleotide sequence ID" value="NZ_CP141615.1"/>
</dbReference>
<keyword evidence="2 5" id="KW-0812">Transmembrane</keyword>
<dbReference type="EMBL" id="CP141615">
    <property type="protein sequence ID" value="WRP17274.1"/>
    <property type="molecule type" value="Genomic_DNA"/>
</dbReference>
<evidence type="ECO:0000256" key="4">
    <source>
        <dbReference type="ARBA" id="ARBA00023136"/>
    </source>
</evidence>
<gene>
    <name evidence="7" type="ORF">U7230_14515</name>
</gene>
<feature type="domain" description="ABC transmembrane type-1" evidence="6">
    <location>
        <begin position="1"/>
        <end position="124"/>
    </location>
</feature>
<evidence type="ECO:0000313" key="7">
    <source>
        <dbReference type="EMBL" id="WRP17274.1"/>
    </source>
</evidence>
<keyword evidence="4 5" id="KW-0472">Membrane</keyword>
<evidence type="ECO:0000313" key="8">
    <source>
        <dbReference type="Proteomes" id="UP001332192"/>
    </source>
</evidence>
<evidence type="ECO:0000259" key="6">
    <source>
        <dbReference type="PROSITE" id="PS50929"/>
    </source>
</evidence>
<feature type="transmembrane region" description="Helical" evidence="5">
    <location>
        <begin position="41"/>
        <end position="62"/>
    </location>
</feature>
<proteinExistence type="predicted"/>
<sequence length="194" mass="21740">MVLDLDLRLLEQSLRLDWQAFNRQGSGSFVSRIHKDASEGFVPALNLAITFVQQALAASVFVAVLLYLSWKATLALLLMVPPLMWAAHRVGRRVRQVTSEEREHEARFLHILTGSLKAFRILRAVSHLHPPTLAANRRALGAYLDSTYENLRLLSLQRSRRASGPTWTGCLNRLSKPRLDPAARCAPRTQPGPS</sequence>
<evidence type="ECO:0000256" key="3">
    <source>
        <dbReference type="ARBA" id="ARBA00022989"/>
    </source>
</evidence>
<dbReference type="PROSITE" id="PS50929">
    <property type="entry name" value="ABC_TM1F"/>
    <property type="match status" value="1"/>
</dbReference>
<comment type="subcellular location">
    <subcellularLocation>
        <location evidence="1">Cell membrane</location>
        <topology evidence="1">Multi-pass membrane protein</topology>
    </subcellularLocation>
</comment>
<evidence type="ECO:0000256" key="2">
    <source>
        <dbReference type="ARBA" id="ARBA00022692"/>
    </source>
</evidence>
<reference evidence="7 8" key="1">
    <citation type="journal article" date="2024" name="Front. Microbiol.">
        <title>Novel thermophilic genera Geochorda gen. nov. and Carboxydochorda gen. nov. from the deep terrestrial subsurface reveal the ecophysiological diversity in the class Limnochordia.</title>
        <authorList>
            <person name="Karnachuk O.V."/>
            <person name="Lukina A.P."/>
            <person name="Avakyan M.R."/>
            <person name="Kadnikov V.V."/>
            <person name="Begmatov S."/>
            <person name="Beletsky A.V."/>
            <person name="Vlasova K.G."/>
            <person name="Novikov A.A."/>
            <person name="Shcherbakova V.A."/>
            <person name="Mardanov A.V."/>
            <person name="Ravin N.V."/>
        </authorList>
    </citation>
    <scope>NUCLEOTIDE SEQUENCE [LARGE SCALE GENOMIC DNA]</scope>
    <source>
        <strain evidence="7 8">L945</strain>
    </source>
</reference>
<name>A0ABZ1BWT7_9FIRM</name>
<accession>A0ABZ1BWT7</accession>
<evidence type="ECO:0000256" key="1">
    <source>
        <dbReference type="ARBA" id="ARBA00004651"/>
    </source>
</evidence>
<dbReference type="InterPro" id="IPR011527">
    <property type="entry name" value="ABC1_TM_dom"/>
</dbReference>
<evidence type="ECO:0000256" key="5">
    <source>
        <dbReference type="SAM" id="Phobius"/>
    </source>
</evidence>